<keyword evidence="1" id="KW-0732">Signal</keyword>
<protein>
    <submittedName>
        <fullName evidence="2">Uncharacterized protein</fullName>
    </submittedName>
</protein>
<gene>
    <name evidence="2" type="ORF">F2Q69_00047230</name>
</gene>
<evidence type="ECO:0000313" key="2">
    <source>
        <dbReference type="EMBL" id="KAF3524745.1"/>
    </source>
</evidence>
<evidence type="ECO:0000313" key="3">
    <source>
        <dbReference type="Proteomes" id="UP000712600"/>
    </source>
</evidence>
<name>A0A8S9PRW3_BRACR</name>
<accession>A0A8S9PRW3</accession>
<feature type="chain" id="PRO_5035935899" evidence="1">
    <location>
        <begin position="18"/>
        <end position="155"/>
    </location>
</feature>
<reference evidence="2" key="1">
    <citation type="submission" date="2019-12" db="EMBL/GenBank/DDBJ databases">
        <title>Genome sequencing and annotation of Brassica cretica.</title>
        <authorList>
            <person name="Studholme D.J."/>
            <person name="Sarris P."/>
        </authorList>
    </citation>
    <scope>NUCLEOTIDE SEQUENCE</scope>
    <source>
        <strain evidence="2">PFS-109/04</strain>
        <tissue evidence="2">Leaf</tissue>
    </source>
</reference>
<feature type="signal peptide" evidence="1">
    <location>
        <begin position="1"/>
        <end position="17"/>
    </location>
</feature>
<evidence type="ECO:0000256" key="1">
    <source>
        <dbReference type="SAM" id="SignalP"/>
    </source>
</evidence>
<dbReference type="Proteomes" id="UP000712600">
    <property type="component" value="Unassembled WGS sequence"/>
</dbReference>
<dbReference type="AlphaFoldDB" id="A0A8S9PRW3"/>
<comment type="caution">
    <text evidence="2">The sequence shown here is derived from an EMBL/GenBank/DDBJ whole genome shotgun (WGS) entry which is preliminary data.</text>
</comment>
<dbReference type="EMBL" id="QGKX02001347">
    <property type="protein sequence ID" value="KAF3524745.1"/>
    <property type="molecule type" value="Genomic_DNA"/>
</dbReference>
<sequence length="155" mass="17724">MMMTLAASVSCLSLSRTATVTSCKHEYHLKRDIEWSQRSRECSICWQLFVLKDPARTIYLLASSVHQVLRRELDMVENEKKECISNFSKITHNPIIFHSPFTVGLWKIFIGNQLDINPSSARLSDKLPLRSERSMKDKLLSIPATSSTAHSMLEI</sequence>
<organism evidence="2 3">
    <name type="scientific">Brassica cretica</name>
    <name type="common">Mustard</name>
    <dbReference type="NCBI Taxonomy" id="69181"/>
    <lineage>
        <taxon>Eukaryota</taxon>
        <taxon>Viridiplantae</taxon>
        <taxon>Streptophyta</taxon>
        <taxon>Embryophyta</taxon>
        <taxon>Tracheophyta</taxon>
        <taxon>Spermatophyta</taxon>
        <taxon>Magnoliopsida</taxon>
        <taxon>eudicotyledons</taxon>
        <taxon>Gunneridae</taxon>
        <taxon>Pentapetalae</taxon>
        <taxon>rosids</taxon>
        <taxon>malvids</taxon>
        <taxon>Brassicales</taxon>
        <taxon>Brassicaceae</taxon>
        <taxon>Brassiceae</taxon>
        <taxon>Brassica</taxon>
    </lineage>
</organism>
<proteinExistence type="predicted"/>